<keyword evidence="4" id="KW-1185">Reference proteome</keyword>
<accession>A0A6A9URV5</accession>
<proteinExistence type="inferred from homology"/>
<comment type="catalytic activity">
    <reaction evidence="2">
        <text>oxidized coenzyme F420-(gamma-L-Glu)(n) + a quinol + H(+) = reduced coenzyme F420-(gamma-L-Glu)(n) + a quinone</text>
        <dbReference type="Rhea" id="RHEA:39663"/>
        <dbReference type="Rhea" id="RHEA-COMP:12939"/>
        <dbReference type="Rhea" id="RHEA-COMP:14378"/>
        <dbReference type="ChEBI" id="CHEBI:15378"/>
        <dbReference type="ChEBI" id="CHEBI:24646"/>
        <dbReference type="ChEBI" id="CHEBI:132124"/>
        <dbReference type="ChEBI" id="CHEBI:133980"/>
        <dbReference type="ChEBI" id="CHEBI:139511"/>
    </reaction>
</comment>
<dbReference type="GO" id="GO:0070967">
    <property type="term" value="F:coenzyme F420 binding"/>
    <property type="evidence" value="ECO:0007669"/>
    <property type="project" value="TreeGrafter"/>
</dbReference>
<evidence type="ECO:0000313" key="3">
    <source>
        <dbReference type="EMBL" id="MVA75318.1"/>
    </source>
</evidence>
<dbReference type="SUPFAM" id="SSF50475">
    <property type="entry name" value="FMN-binding split barrel"/>
    <property type="match status" value="1"/>
</dbReference>
<name>A0A6A9URV5_9ACTN</name>
<dbReference type="AlphaFoldDB" id="A0A6A9URV5"/>
<dbReference type="InterPro" id="IPR004378">
    <property type="entry name" value="F420H2_quin_Rdtase"/>
</dbReference>
<dbReference type="Pfam" id="PF04075">
    <property type="entry name" value="F420H2_quin_red"/>
    <property type="match status" value="1"/>
</dbReference>
<reference evidence="3 4" key="1">
    <citation type="submission" date="2019-12" db="EMBL/GenBank/DDBJ databases">
        <title>Auraticoccus cholistani sp. nov., an actinomycete isolated from soil of Cholistan desert.</title>
        <authorList>
            <person name="Cheema M.T."/>
        </authorList>
    </citation>
    <scope>NUCLEOTIDE SEQUENCE [LARGE SCALE GENOMIC DNA]</scope>
    <source>
        <strain evidence="3 4">F435</strain>
    </source>
</reference>
<dbReference type="PANTHER" id="PTHR39428">
    <property type="entry name" value="F420H(2)-DEPENDENT QUINONE REDUCTASE RV1261C"/>
    <property type="match status" value="1"/>
</dbReference>
<evidence type="ECO:0000256" key="1">
    <source>
        <dbReference type="ARBA" id="ARBA00008710"/>
    </source>
</evidence>
<comment type="caution">
    <text evidence="3">The sequence shown here is derived from an EMBL/GenBank/DDBJ whole genome shotgun (WGS) entry which is preliminary data.</text>
</comment>
<evidence type="ECO:0000313" key="4">
    <source>
        <dbReference type="Proteomes" id="UP000435304"/>
    </source>
</evidence>
<gene>
    <name evidence="3" type="ORF">GC722_04640</name>
</gene>
<dbReference type="NCBIfam" id="TIGR00026">
    <property type="entry name" value="hi_GC_TIGR00026"/>
    <property type="match status" value="1"/>
</dbReference>
<dbReference type="Gene3D" id="2.30.110.10">
    <property type="entry name" value="Electron Transport, Fmn-binding Protein, Chain A"/>
    <property type="match status" value="1"/>
</dbReference>
<dbReference type="PANTHER" id="PTHR39428:SF3">
    <property type="entry name" value="DEAZAFLAVIN-DEPENDENT NITROREDUCTASE"/>
    <property type="match status" value="1"/>
</dbReference>
<dbReference type="InterPro" id="IPR012349">
    <property type="entry name" value="Split_barrel_FMN-bd"/>
</dbReference>
<dbReference type="RefSeq" id="WP_156608355.1">
    <property type="nucleotide sequence ID" value="NZ_WPCU01000004.1"/>
</dbReference>
<evidence type="ECO:0000256" key="2">
    <source>
        <dbReference type="ARBA" id="ARBA00049106"/>
    </source>
</evidence>
<comment type="similarity">
    <text evidence="1">Belongs to the F420H(2)-dependent quinone reductase family.</text>
</comment>
<dbReference type="EMBL" id="WPCU01000004">
    <property type="protein sequence ID" value="MVA75318.1"/>
    <property type="molecule type" value="Genomic_DNA"/>
</dbReference>
<dbReference type="Proteomes" id="UP000435304">
    <property type="component" value="Unassembled WGS sequence"/>
</dbReference>
<protein>
    <submittedName>
        <fullName evidence="3">Nitroreductase family deazaflavin-dependent oxidoreductase</fullName>
    </submittedName>
</protein>
<sequence>MSTEAEYEPSPDQWVRDQVAAIEEAGDTNAVQVMDRPVVLMTTRGAKSGKIRKVPVMRVEHEGTFLAVASKGGAPEHPQWYHNLVAHPEIELMVDRERWPAVARRIEGEERAEWWERAVAAYPPYADYQAGTDRQIPLFVLERR</sequence>
<organism evidence="3 4">
    <name type="scientific">Auraticoccus cholistanensis</name>
    <dbReference type="NCBI Taxonomy" id="2656650"/>
    <lineage>
        <taxon>Bacteria</taxon>
        <taxon>Bacillati</taxon>
        <taxon>Actinomycetota</taxon>
        <taxon>Actinomycetes</taxon>
        <taxon>Propionibacteriales</taxon>
        <taxon>Propionibacteriaceae</taxon>
        <taxon>Auraticoccus</taxon>
    </lineage>
</organism>
<dbReference type="GO" id="GO:0016491">
    <property type="term" value="F:oxidoreductase activity"/>
    <property type="evidence" value="ECO:0007669"/>
    <property type="project" value="InterPro"/>
</dbReference>
<dbReference type="GO" id="GO:0005886">
    <property type="term" value="C:plasma membrane"/>
    <property type="evidence" value="ECO:0007669"/>
    <property type="project" value="TreeGrafter"/>
</dbReference>